<dbReference type="GO" id="GO:1900376">
    <property type="term" value="P:regulation of secondary metabolite biosynthetic process"/>
    <property type="evidence" value="ECO:0007669"/>
    <property type="project" value="TreeGrafter"/>
</dbReference>
<keyword evidence="6" id="KW-0804">Transcription</keyword>
<evidence type="ECO:0000256" key="3">
    <source>
        <dbReference type="ARBA" id="ARBA00022833"/>
    </source>
</evidence>
<dbReference type="GO" id="GO:0045892">
    <property type="term" value="P:negative regulation of DNA-templated transcription"/>
    <property type="evidence" value="ECO:0007669"/>
    <property type="project" value="TreeGrafter"/>
</dbReference>
<dbReference type="InterPro" id="IPR002481">
    <property type="entry name" value="FUR"/>
</dbReference>
<dbReference type="InterPro" id="IPR036390">
    <property type="entry name" value="WH_DNA-bd_sf"/>
</dbReference>
<keyword evidence="3 7" id="KW-0862">Zinc</keyword>
<evidence type="ECO:0000256" key="2">
    <source>
        <dbReference type="ARBA" id="ARBA00022491"/>
    </source>
</evidence>
<feature type="binding site" evidence="8">
    <location>
        <position position="76"/>
    </location>
    <ligand>
        <name>Fe cation</name>
        <dbReference type="ChEBI" id="CHEBI:24875"/>
    </ligand>
</feature>
<evidence type="ECO:0000256" key="4">
    <source>
        <dbReference type="ARBA" id="ARBA00023015"/>
    </source>
</evidence>
<dbReference type="PANTHER" id="PTHR33202:SF7">
    <property type="entry name" value="FERRIC UPTAKE REGULATION PROTEIN"/>
    <property type="match status" value="1"/>
</dbReference>
<comment type="cofactor">
    <cofactor evidence="7">
        <name>Zn(2+)</name>
        <dbReference type="ChEBI" id="CHEBI:29105"/>
    </cofactor>
    <text evidence="7">Binds 1 zinc ion per subunit.</text>
</comment>
<dbReference type="Gene3D" id="3.30.1490.190">
    <property type="match status" value="1"/>
</dbReference>
<accession>A0A9D9DHX3</accession>
<keyword evidence="8" id="KW-0408">Iron</keyword>
<keyword evidence="5" id="KW-0238">DNA-binding</keyword>
<keyword evidence="2" id="KW-0678">Repressor</keyword>
<dbReference type="Pfam" id="PF01475">
    <property type="entry name" value="FUR"/>
    <property type="match status" value="1"/>
</dbReference>
<dbReference type="AlphaFoldDB" id="A0A9D9DHX3"/>
<keyword evidence="4" id="KW-0805">Transcription regulation</keyword>
<comment type="similarity">
    <text evidence="1">Belongs to the Fur family.</text>
</comment>
<dbReference type="PANTHER" id="PTHR33202">
    <property type="entry name" value="ZINC UPTAKE REGULATION PROTEIN"/>
    <property type="match status" value="1"/>
</dbReference>
<evidence type="ECO:0000313" key="10">
    <source>
        <dbReference type="Proteomes" id="UP000823613"/>
    </source>
</evidence>
<dbReference type="EMBL" id="JADIMY010000093">
    <property type="protein sequence ID" value="MBO8427833.1"/>
    <property type="molecule type" value="Genomic_DNA"/>
</dbReference>
<dbReference type="InterPro" id="IPR043135">
    <property type="entry name" value="Fur_C"/>
</dbReference>
<dbReference type="InterPro" id="IPR036388">
    <property type="entry name" value="WH-like_DNA-bd_sf"/>
</dbReference>
<evidence type="ECO:0000256" key="7">
    <source>
        <dbReference type="PIRSR" id="PIRSR602481-1"/>
    </source>
</evidence>
<sequence length="126" mass="14906">MERFTIQRKLILEAVKNIGHATIKDIIEFLDEENIKLSIGTLYRNLDNLVNDNYLRRVSIDFKENYYEIASMEQHDHFVCRNCGKIIDVNHNNINLKEIDGNKIDFETTTYYGMCKDCQNLKEIKN</sequence>
<name>A0A9D9DHX3_9BACL</name>
<evidence type="ECO:0000256" key="8">
    <source>
        <dbReference type="PIRSR" id="PIRSR602481-2"/>
    </source>
</evidence>
<dbReference type="GO" id="GO:0008270">
    <property type="term" value="F:zinc ion binding"/>
    <property type="evidence" value="ECO:0007669"/>
    <property type="project" value="TreeGrafter"/>
</dbReference>
<dbReference type="Gene3D" id="1.10.10.10">
    <property type="entry name" value="Winged helix-like DNA-binding domain superfamily/Winged helix DNA-binding domain"/>
    <property type="match status" value="1"/>
</dbReference>
<feature type="binding site" evidence="7">
    <location>
        <position position="115"/>
    </location>
    <ligand>
        <name>Zn(2+)</name>
        <dbReference type="ChEBI" id="CHEBI:29105"/>
    </ligand>
</feature>
<dbReference type="GO" id="GO:0003700">
    <property type="term" value="F:DNA-binding transcription factor activity"/>
    <property type="evidence" value="ECO:0007669"/>
    <property type="project" value="InterPro"/>
</dbReference>
<gene>
    <name evidence="9" type="ORF">IAC58_04705</name>
</gene>
<reference evidence="9" key="2">
    <citation type="journal article" date="2021" name="PeerJ">
        <title>Extensive microbial diversity within the chicken gut microbiome revealed by metagenomics and culture.</title>
        <authorList>
            <person name="Gilroy R."/>
            <person name="Ravi A."/>
            <person name="Getino M."/>
            <person name="Pursley I."/>
            <person name="Horton D.L."/>
            <person name="Alikhan N.F."/>
            <person name="Baker D."/>
            <person name="Gharbi K."/>
            <person name="Hall N."/>
            <person name="Watson M."/>
            <person name="Adriaenssens E.M."/>
            <person name="Foster-Nyarko E."/>
            <person name="Jarju S."/>
            <person name="Secka A."/>
            <person name="Antonio M."/>
            <person name="Oren A."/>
            <person name="Chaudhuri R.R."/>
            <person name="La Ragione R."/>
            <person name="Hildebrand F."/>
            <person name="Pallen M.J."/>
        </authorList>
    </citation>
    <scope>NUCLEOTIDE SEQUENCE</scope>
    <source>
        <strain evidence="9">11159</strain>
    </source>
</reference>
<comment type="cofactor">
    <cofactor evidence="8">
        <name>Mn(2+)</name>
        <dbReference type="ChEBI" id="CHEBI:29035"/>
    </cofactor>
    <cofactor evidence="8">
        <name>Fe(2+)</name>
        <dbReference type="ChEBI" id="CHEBI:29033"/>
    </cofactor>
    <text evidence="8">Binds 1 Mn(2+) or Fe(2+) ion per subunit.</text>
</comment>
<proteinExistence type="inferred from homology"/>
<dbReference type="GO" id="GO:0000976">
    <property type="term" value="F:transcription cis-regulatory region binding"/>
    <property type="evidence" value="ECO:0007669"/>
    <property type="project" value="TreeGrafter"/>
</dbReference>
<evidence type="ECO:0000256" key="1">
    <source>
        <dbReference type="ARBA" id="ARBA00007957"/>
    </source>
</evidence>
<protein>
    <submittedName>
        <fullName evidence="9">Transcriptional repressor</fullName>
    </submittedName>
</protein>
<dbReference type="SUPFAM" id="SSF46785">
    <property type="entry name" value="Winged helix' DNA-binding domain"/>
    <property type="match status" value="1"/>
</dbReference>
<feature type="binding site" evidence="7">
    <location>
        <position position="83"/>
    </location>
    <ligand>
        <name>Zn(2+)</name>
        <dbReference type="ChEBI" id="CHEBI:29105"/>
    </ligand>
</feature>
<comment type="caution">
    <text evidence="9">The sequence shown here is derived from an EMBL/GenBank/DDBJ whole genome shotgun (WGS) entry which is preliminary data.</text>
</comment>
<dbReference type="Proteomes" id="UP000823613">
    <property type="component" value="Unassembled WGS sequence"/>
</dbReference>
<feature type="binding site" evidence="7">
    <location>
        <position position="80"/>
    </location>
    <ligand>
        <name>Zn(2+)</name>
        <dbReference type="ChEBI" id="CHEBI:29105"/>
    </ligand>
</feature>
<evidence type="ECO:0000313" key="9">
    <source>
        <dbReference type="EMBL" id="MBO8427833.1"/>
    </source>
</evidence>
<reference evidence="9" key="1">
    <citation type="submission" date="2020-10" db="EMBL/GenBank/DDBJ databases">
        <authorList>
            <person name="Gilroy R."/>
        </authorList>
    </citation>
    <scope>NUCLEOTIDE SEQUENCE</scope>
    <source>
        <strain evidence="9">11159</strain>
    </source>
</reference>
<evidence type="ECO:0000256" key="5">
    <source>
        <dbReference type="ARBA" id="ARBA00023125"/>
    </source>
</evidence>
<evidence type="ECO:0000256" key="6">
    <source>
        <dbReference type="ARBA" id="ARBA00023163"/>
    </source>
</evidence>
<feature type="binding site" evidence="7">
    <location>
        <position position="118"/>
    </location>
    <ligand>
        <name>Zn(2+)</name>
        <dbReference type="ChEBI" id="CHEBI:29105"/>
    </ligand>
</feature>
<dbReference type="CDD" id="cd07153">
    <property type="entry name" value="Fur_like"/>
    <property type="match status" value="1"/>
</dbReference>
<organism evidence="9 10">
    <name type="scientific">Candidatus Onthovivens merdipullorum</name>
    <dbReference type="NCBI Taxonomy" id="2840889"/>
    <lineage>
        <taxon>Bacteria</taxon>
        <taxon>Bacillati</taxon>
        <taxon>Bacillota</taxon>
        <taxon>Bacilli</taxon>
        <taxon>Bacillales</taxon>
        <taxon>Candidatus Onthovivens</taxon>
    </lineage>
</organism>
<keyword evidence="7" id="KW-0479">Metal-binding</keyword>